<name>A0A8J3T919_9ACTN</name>
<evidence type="ECO:0000313" key="3">
    <source>
        <dbReference type="Proteomes" id="UP000599074"/>
    </source>
</evidence>
<protein>
    <submittedName>
        <fullName evidence="2">Uncharacterized protein</fullName>
    </submittedName>
</protein>
<evidence type="ECO:0000256" key="1">
    <source>
        <dbReference type="SAM" id="MobiDB-lite"/>
    </source>
</evidence>
<feature type="compositionally biased region" description="Gly residues" evidence="1">
    <location>
        <begin position="22"/>
        <end position="34"/>
    </location>
</feature>
<dbReference type="Proteomes" id="UP000599074">
    <property type="component" value="Unassembled WGS sequence"/>
</dbReference>
<dbReference type="EMBL" id="BOON01000003">
    <property type="protein sequence ID" value="GII20862.1"/>
    <property type="molecule type" value="Genomic_DNA"/>
</dbReference>
<accession>A0A8J3T919</accession>
<gene>
    <name evidence="2" type="ORF">Pme01_04590</name>
</gene>
<reference evidence="2" key="1">
    <citation type="submission" date="2021-01" db="EMBL/GenBank/DDBJ databases">
        <title>Whole genome shotgun sequence of Planosporangium mesophilum NBRC 109066.</title>
        <authorList>
            <person name="Komaki H."/>
            <person name="Tamura T."/>
        </authorList>
    </citation>
    <scope>NUCLEOTIDE SEQUENCE</scope>
    <source>
        <strain evidence="2">NBRC 109066</strain>
    </source>
</reference>
<sequence>MGDSDGDSDTDGTASTGFTGATAGGFGAAGGSDGGPTTAPNATRPPQQNTSVEVIPNPATDTIRCRVDIRVHSSDKPTTRSFRHGTVNPSWQ</sequence>
<dbReference type="AlphaFoldDB" id="A0A8J3T919"/>
<proteinExistence type="predicted"/>
<feature type="compositionally biased region" description="Basic and acidic residues" evidence="1">
    <location>
        <begin position="63"/>
        <end position="78"/>
    </location>
</feature>
<feature type="region of interest" description="Disordered" evidence="1">
    <location>
        <begin position="1"/>
        <end position="92"/>
    </location>
</feature>
<feature type="compositionally biased region" description="Low complexity" evidence="1">
    <location>
        <begin position="11"/>
        <end position="21"/>
    </location>
</feature>
<comment type="caution">
    <text evidence="2">The sequence shown here is derived from an EMBL/GenBank/DDBJ whole genome shotgun (WGS) entry which is preliminary data.</text>
</comment>
<evidence type="ECO:0000313" key="2">
    <source>
        <dbReference type="EMBL" id="GII20862.1"/>
    </source>
</evidence>
<organism evidence="2 3">
    <name type="scientific">Planosporangium mesophilum</name>
    <dbReference type="NCBI Taxonomy" id="689768"/>
    <lineage>
        <taxon>Bacteria</taxon>
        <taxon>Bacillati</taxon>
        <taxon>Actinomycetota</taxon>
        <taxon>Actinomycetes</taxon>
        <taxon>Micromonosporales</taxon>
        <taxon>Micromonosporaceae</taxon>
        <taxon>Planosporangium</taxon>
    </lineage>
</organism>
<feature type="compositionally biased region" description="Acidic residues" evidence="1">
    <location>
        <begin position="1"/>
        <end position="10"/>
    </location>
</feature>
<keyword evidence="3" id="KW-1185">Reference proteome</keyword>